<accession>A0A445N0H6</accession>
<reference evidence="1" key="1">
    <citation type="submission" date="2018-01" db="EMBL/GenBank/DDBJ databases">
        <authorList>
            <person name="Regsiter A."/>
            <person name="William W."/>
        </authorList>
    </citation>
    <scope>NUCLEOTIDE SEQUENCE</scope>
    <source>
        <strain evidence="1">TRIP AH-1</strain>
    </source>
</reference>
<evidence type="ECO:0000313" key="1">
    <source>
        <dbReference type="EMBL" id="SPD75183.1"/>
    </source>
</evidence>
<name>A0A445N0H6_9BACT</name>
<gene>
    <name evidence="1" type="ORF">PITCH_A470012</name>
</gene>
<sequence>MNGEDIIIRVNELIAEKATLEIKKNKDKDDDTPQLVLQKTKANCWLMRPVPRRISTTRLI</sequence>
<dbReference type="AlphaFoldDB" id="A0A445N0H6"/>
<organism evidence="1">
    <name type="scientific">uncultured Desulfobacterium sp</name>
    <dbReference type="NCBI Taxonomy" id="201089"/>
    <lineage>
        <taxon>Bacteria</taxon>
        <taxon>Pseudomonadati</taxon>
        <taxon>Thermodesulfobacteriota</taxon>
        <taxon>Desulfobacteria</taxon>
        <taxon>Desulfobacterales</taxon>
        <taxon>Desulfobacteriaceae</taxon>
        <taxon>Desulfobacterium</taxon>
        <taxon>environmental samples</taxon>
    </lineage>
</organism>
<protein>
    <submittedName>
        <fullName evidence="1">Uncharacterized protein</fullName>
    </submittedName>
</protein>
<proteinExistence type="predicted"/>
<dbReference type="EMBL" id="OJIN01000189">
    <property type="protein sequence ID" value="SPD75183.1"/>
    <property type="molecule type" value="Genomic_DNA"/>
</dbReference>